<evidence type="ECO:0000256" key="1">
    <source>
        <dbReference type="SAM" id="MobiDB-lite"/>
    </source>
</evidence>
<gene>
    <name evidence="2" type="ORF">LWI28_009985</name>
</gene>
<reference evidence="2" key="1">
    <citation type="journal article" date="2022" name="Plant J.">
        <title>Strategies of tolerance reflected in two North American maple genomes.</title>
        <authorList>
            <person name="McEvoy S.L."/>
            <person name="Sezen U.U."/>
            <person name="Trouern-Trend A."/>
            <person name="McMahon S.M."/>
            <person name="Schaberg P.G."/>
            <person name="Yang J."/>
            <person name="Wegrzyn J.L."/>
            <person name="Swenson N.G."/>
        </authorList>
    </citation>
    <scope>NUCLEOTIDE SEQUENCE</scope>
    <source>
        <strain evidence="2">91603</strain>
    </source>
</reference>
<organism evidence="2 3">
    <name type="scientific">Acer negundo</name>
    <name type="common">Box elder</name>
    <dbReference type="NCBI Taxonomy" id="4023"/>
    <lineage>
        <taxon>Eukaryota</taxon>
        <taxon>Viridiplantae</taxon>
        <taxon>Streptophyta</taxon>
        <taxon>Embryophyta</taxon>
        <taxon>Tracheophyta</taxon>
        <taxon>Spermatophyta</taxon>
        <taxon>Magnoliopsida</taxon>
        <taxon>eudicotyledons</taxon>
        <taxon>Gunneridae</taxon>
        <taxon>Pentapetalae</taxon>
        <taxon>rosids</taxon>
        <taxon>malvids</taxon>
        <taxon>Sapindales</taxon>
        <taxon>Sapindaceae</taxon>
        <taxon>Hippocastanoideae</taxon>
        <taxon>Acereae</taxon>
        <taxon>Acer</taxon>
    </lineage>
</organism>
<dbReference type="EMBL" id="JAJSOW010000102">
    <property type="protein sequence ID" value="KAI9177019.1"/>
    <property type="molecule type" value="Genomic_DNA"/>
</dbReference>
<feature type="region of interest" description="Disordered" evidence="1">
    <location>
        <begin position="99"/>
        <end position="129"/>
    </location>
</feature>
<dbReference type="GO" id="GO:0009507">
    <property type="term" value="C:chloroplast"/>
    <property type="evidence" value="ECO:0007669"/>
    <property type="project" value="TreeGrafter"/>
</dbReference>
<dbReference type="PANTHER" id="PTHR35483:SF1">
    <property type="entry name" value="GLYCINE-RICH PROTEIN-RELATED"/>
    <property type="match status" value="1"/>
</dbReference>
<comment type="caution">
    <text evidence="2">The sequence shown here is derived from an EMBL/GenBank/DDBJ whole genome shotgun (WGS) entry which is preliminary data.</text>
</comment>
<evidence type="ECO:0000313" key="2">
    <source>
        <dbReference type="EMBL" id="KAI9177019.1"/>
    </source>
</evidence>
<dbReference type="PANTHER" id="PTHR35483">
    <property type="entry name" value="NUCLEUSENVELOPE PROTEIN"/>
    <property type="match status" value="1"/>
</dbReference>
<name>A0AAD5ITJ7_ACENE</name>
<dbReference type="Proteomes" id="UP001064489">
    <property type="component" value="Chromosome 5"/>
</dbReference>
<dbReference type="AlphaFoldDB" id="A0AAD5ITJ7"/>
<sequence>MSCIQAGGLCSNLPNRPLRKRIPSTPFRTSLKLNATTYKLLSPHLKCQIQRSPVCLLDGGEDKPQNEGTPWKAFGKAMENFNKGQAIEDVLRQQMEKKEYFDGSGGKSPPRDGGGGGGDGSGESGDEGLSGVMDETVQVVLATIGFIFLYIYILTGEELIRLAKDYIKYLFKGSKSVRLTSAMNTWDKFWMKLNEKKVHDNMWLEKAIINTPTWYDSPENYRRILRSYAASRSRVSENCATLRRGCYMDYSVKCGTWIAKFRADPITPKSQIDVILSLLKH</sequence>
<protein>
    <submittedName>
        <fullName evidence="2">Uncharacterized protein</fullName>
    </submittedName>
</protein>
<keyword evidence="3" id="KW-1185">Reference proteome</keyword>
<evidence type="ECO:0000313" key="3">
    <source>
        <dbReference type="Proteomes" id="UP001064489"/>
    </source>
</evidence>
<accession>A0AAD5ITJ7</accession>
<reference evidence="2" key="2">
    <citation type="submission" date="2023-02" db="EMBL/GenBank/DDBJ databases">
        <authorList>
            <person name="Swenson N.G."/>
            <person name="Wegrzyn J.L."/>
            <person name="Mcevoy S.L."/>
        </authorList>
    </citation>
    <scope>NUCLEOTIDE SEQUENCE</scope>
    <source>
        <strain evidence="2">91603</strain>
        <tissue evidence="2">Leaf</tissue>
    </source>
</reference>
<feature type="compositionally biased region" description="Gly residues" evidence="1">
    <location>
        <begin position="112"/>
        <end position="123"/>
    </location>
</feature>
<proteinExistence type="predicted"/>